<evidence type="ECO:0000256" key="4">
    <source>
        <dbReference type="ARBA" id="ARBA00022840"/>
    </source>
</evidence>
<dbReference type="GO" id="GO:0016887">
    <property type="term" value="F:ATP hydrolysis activity"/>
    <property type="evidence" value="ECO:0007669"/>
    <property type="project" value="InterPro"/>
</dbReference>
<dbReference type="PROSITE" id="PS00211">
    <property type="entry name" value="ABC_TRANSPORTER_1"/>
    <property type="match status" value="1"/>
</dbReference>
<evidence type="ECO:0000259" key="5">
    <source>
        <dbReference type="PROSITE" id="PS50893"/>
    </source>
</evidence>
<evidence type="ECO:0000256" key="2">
    <source>
        <dbReference type="ARBA" id="ARBA00022448"/>
    </source>
</evidence>
<dbReference type="PROSITE" id="PS50893">
    <property type="entry name" value="ABC_TRANSPORTER_2"/>
    <property type="match status" value="1"/>
</dbReference>
<dbReference type="Gene3D" id="3.40.50.300">
    <property type="entry name" value="P-loop containing nucleotide triphosphate hydrolases"/>
    <property type="match status" value="1"/>
</dbReference>
<keyword evidence="2" id="KW-0813">Transport</keyword>
<keyword evidence="3" id="KW-0547">Nucleotide-binding</keyword>
<dbReference type="CDD" id="cd03230">
    <property type="entry name" value="ABC_DR_subfamily_A"/>
    <property type="match status" value="1"/>
</dbReference>
<dbReference type="EMBL" id="LN890655">
    <property type="protein sequence ID" value="CUS04097.2"/>
    <property type="molecule type" value="Genomic_DNA"/>
</dbReference>
<gene>
    <name evidence="6" type="ORF">CFX0092_A2219</name>
</gene>
<keyword evidence="7" id="KW-1185">Reference proteome</keyword>
<dbReference type="OrthoDB" id="9775135at2"/>
<dbReference type="RefSeq" id="WP_095043491.1">
    <property type="nucleotide sequence ID" value="NZ_LN890655.1"/>
</dbReference>
<reference evidence="6" key="1">
    <citation type="submission" date="2016-01" db="EMBL/GenBank/DDBJ databases">
        <authorList>
            <person name="Mcilroy J.S."/>
            <person name="Karst M S."/>
            <person name="Albertsen M."/>
        </authorList>
    </citation>
    <scope>NUCLEOTIDE SEQUENCE</scope>
    <source>
        <strain evidence="6">Cfx-K</strain>
    </source>
</reference>
<dbReference type="InterPro" id="IPR027417">
    <property type="entry name" value="P-loop_NTPase"/>
</dbReference>
<feature type="domain" description="ABC transporter" evidence="5">
    <location>
        <begin position="8"/>
        <end position="237"/>
    </location>
</feature>
<dbReference type="Pfam" id="PF00005">
    <property type="entry name" value="ABC_tran"/>
    <property type="match status" value="1"/>
</dbReference>
<dbReference type="InterPro" id="IPR003593">
    <property type="entry name" value="AAA+_ATPase"/>
</dbReference>
<dbReference type="PANTHER" id="PTHR43335">
    <property type="entry name" value="ABC TRANSPORTER, ATP-BINDING PROTEIN"/>
    <property type="match status" value="1"/>
</dbReference>
<name>A0A161K388_9CHLR</name>
<keyword evidence="4" id="KW-0067">ATP-binding</keyword>
<protein>
    <recommendedName>
        <fullName evidence="5">ABC transporter domain-containing protein</fullName>
    </recommendedName>
</protein>
<evidence type="ECO:0000256" key="3">
    <source>
        <dbReference type="ARBA" id="ARBA00022741"/>
    </source>
</evidence>
<evidence type="ECO:0000256" key="1">
    <source>
        <dbReference type="ARBA" id="ARBA00005417"/>
    </source>
</evidence>
<evidence type="ECO:0000313" key="6">
    <source>
        <dbReference type="EMBL" id="CUS04097.2"/>
    </source>
</evidence>
<dbReference type="SMART" id="SM00382">
    <property type="entry name" value="AAA"/>
    <property type="match status" value="1"/>
</dbReference>
<dbReference type="InterPro" id="IPR003439">
    <property type="entry name" value="ABC_transporter-like_ATP-bd"/>
</dbReference>
<dbReference type="KEGG" id="pbf:CFX0092_A2219"/>
<evidence type="ECO:0000313" key="7">
    <source>
        <dbReference type="Proteomes" id="UP000215027"/>
    </source>
</evidence>
<dbReference type="GO" id="GO:0005524">
    <property type="term" value="F:ATP binding"/>
    <property type="evidence" value="ECO:0007669"/>
    <property type="project" value="UniProtKB-KW"/>
</dbReference>
<organism evidence="6 7">
    <name type="scientific">Candidatus Promineifilum breve</name>
    <dbReference type="NCBI Taxonomy" id="1806508"/>
    <lineage>
        <taxon>Bacteria</taxon>
        <taxon>Bacillati</taxon>
        <taxon>Chloroflexota</taxon>
        <taxon>Ardenticatenia</taxon>
        <taxon>Candidatus Promineifilales</taxon>
        <taxon>Candidatus Promineifilaceae</taxon>
        <taxon>Candidatus Promineifilum</taxon>
    </lineage>
</organism>
<dbReference type="PANTHER" id="PTHR43335:SF4">
    <property type="entry name" value="ABC TRANSPORTER, ATP-BINDING PROTEIN"/>
    <property type="match status" value="1"/>
</dbReference>
<dbReference type="InterPro" id="IPR017871">
    <property type="entry name" value="ABC_transporter-like_CS"/>
</dbReference>
<comment type="similarity">
    <text evidence="1">Belongs to the ABC transporter superfamily.</text>
</comment>
<accession>A0A161K388</accession>
<dbReference type="SUPFAM" id="SSF52540">
    <property type="entry name" value="P-loop containing nucleoside triphosphate hydrolases"/>
    <property type="match status" value="1"/>
</dbReference>
<dbReference type="AlphaFoldDB" id="A0A161K388"/>
<dbReference type="Proteomes" id="UP000215027">
    <property type="component" value="Chromosome I"/>
</dbReference>
<proteinExistence type="inferred from homology"/>
<sequence>MPAAPDAIRTAGLSRRYGDVQAVDKLDLVVPAGSIFGFLGRNGAGKTTTIRLITGLARPDSGRAWVNGLETTGGDEQGRGQFGYLPQEPAFYGWMTAAGFLDHVGRLFHIPAGERRQRVTELLQLVDLAGASNRRVGGFSGGMKQRLGLAQALIHRPSVLILDEPMAGLDPAGRRDALDLLEALREHVTIFFSTHILADVERVCDTVGILHEGRLVEVAGREELLGRYASDVAELVVAAEAVALLPPFVAALAAQPWASNVTTEANSVRVTAADPAAAQAALLPLVVGHNLPLLRYEWVRPNLEEIFLSLSQEPEV</sequence>